<dbReference type="RefSeq" id="WP_170094105.1">
    <property type="nucleotide sequence ID" value="NZ_WOYG01000001.1"/>
</dbReference>
<gene>
    <name evidence="2" type="ORF">GOC74_10755</name>
</gene>
<feature type="transmembrane region" description="Helical" evidence="1">
    <location>
        <begin position="414"/>
        <end position="436"/>
    </location>
</feature>
<organism evidence="2 3">
    <name type="scientific">Halomicrobium mukohataei</name>
    <dbReference type="NCBI Taxonomy" id="57705"/>
    <lineage>
        <taxon>Archaea</taxon>
        <taxon>Methanobacteriati</taxon>
        <taxon>Methanobacteriota</taxon>
        <taxon>Stenosarchaea group</taxon>
        <taxon>Halobacteria</taxon>
        <taxon>Halobacteriales</taxon>
        <taxon>Haloarculaceae</taxon>
        <taxon>Halomicrobium</taxon>
    </lineage>
</organism>
<feature type="transmembrane region" description="Helical" evidence="1">
    <location>
        <begin position="161"/>
        <end position="185"/>
    </location>
</feature>
<keyword evidence="1" id="KW-1133">Transmembrane helix</keyword>
<feature type="transmembrane region" description="Helical" evidence="1">
    <location>
        <begin position="95"/>
        <end position="117"/>
    </location>
</feature>
<name>A0A847UDU9_9EURY</name>
<protein>
    <submittedName>
        <fullName evidence="2">Glycosyl transferase</fullName>
    </submittedName>
</protein>
<dbReference type="AlphaFoldDB" id="A0A847UDU9"/>
<dbReference type="OrthoDB" id="206560at2157"/>
<feature type="transmembrane region" description="Helical" evidence="1">
    <location>
        <begin position="66"/>
        <end position="88"/>
    </location>
</feature>
<feature type="transmembrane region" description="Helical" evidence="1">
    <location>
        <begin position="322"/>
        <end position="343"/>
    </location>
</feature>
<feature type="transmembrane region" description="Helical" evidence="1">
    <location>
        <begin position="355"/>
        <end position="376"/>
    </location>
</feature>
<sequence>MALFGPRLDRPSALGDEGRPRATSLTIASLLVFGLFVVATTCPWNYGLRFGDGLVPSLIVPTCARLGRLTLAFGTVTGLLTAGLALLTRERFVSLFVGQICFLPAGAALVAGLTGLLVTSPAYGIFFGGFAVALVALGSTWTDTTSASAVRPALFQEGLTYLSMVGWGIVVVVLGGAALLVRTVVGPAGSGPGPTAALSTFLVVVFVGVLSFRLGLRWLPIRQLTPRNRREAVDRRLGQLRLVTTVVLIGTLVAVLCVLPAWFLGWFDAVYALFPPARVLFPVLATPIPVVAVLGVGVVTLALGLVALTLRRLTRPVDTTANRLLAPVAAGLVLVIGFLPFALSLIPLPGSAPPIVLVAFLVLGPIALYLLGWTVVAAQYLSLVPERAGGPALAAGGMVFATIGAALTGVPTPLVVATAVVAMVVWDVSSFGLGVTAELGHLPETRRLELFHAVVAVVLGAATVLSLSLLGVVRTSLAGEVAATVAAALAVFGVLVLLTPLRGYVAGEGRD</sequence>
<keyword evidence="2" id="KW-0808">Transferase</keyword>
<dbReference type="Proteomes" id="UP000608662">
    <property type="component" value="Unassembled WGS sequence"/>
</dbReference>
<keyword evidence="1" id="KW-0472">Membrane</keyword>
<feature type="transmembrane region" description="Helical" evidence="1">
    <location>
        <begin position="240"/>
        <end position="264"/>
    </location>
</feature>
<feature type="transmembrane region" description="Helical" evidence="1">
    <location>
        <begin position="481"/>
        <end position="501"/>
    </location>
</feature>
<accession>A0A847UDU9</accession>
<dbReference type="EMBL" id="WOYG01000001">
    <property type="protein sequence ID" value="NLV10407.1"/>
    <property type="molecule type" value="Genomic_DNA"/>
</dbReference>
<evidence type="ECO:0000256" key="1">
    <source>
        <dbReference type="SAM" id="Phobius"/>
    </source>
</evidence>
<feature type="transmembrane region" description="Helical" evidence="1">
    <location>
        <begin position="284"/>
        <end position="310"/>
    </location>
</feature>
<evidence type="ECO:0000313" key="3">
    <source>
        <dbReference type="Proteomes" id="UP000608662"/>
    </source>
</evidence>
<feature type="transmembrane region" description="Helical" evidence="1">
    <location>
        <begin position="25"/>
        <end position="46"/>
    </location>
</feature>
<feature type="transmembrane region" description="Helical" evidence="1">
    <location>
        <begin position="388"/>
        <end position="408"/>
    </location>
</feature>
<reference evidence="2" key="1">
    <citation type="submission" date="2019-12" db="EMBL/GenBank/DDBJ databases">
        <title>Whole-genome sequence of Halomicrobium mukohataei pws1.</title>
        <authorList>
            <person name="Verma D.K."/>
            <person name="Gopal K."/>
            <person name="Prasad E.S."/>
        </authorList>
    </citation>
    <scope>NUCLEOTIDE SEQUENCE</scope>
    <source>
        <strain evidence="2">Pws1</strain>
    </source>
</reference>
<feature type="transmembrane region" description="Helical" evidence="1">
    <location>
        <begin position="448"/>
        <end position="469"/>
    </location>
</feature>
<proteinExistence type="predicted"/>
<feature type="transmembrane region" description="Helical" evidence="1">
    <location>
        <begin position="197"/>
        <end position="219"/>
    </location>
</feature>
<comment type="caution">
    <text evidence="2">The sequence shown here is derived from an EMBL/GenBank/DDBJ whole genome shotgun (WGS) entry which is preliminary data.</text>
</comment>
<dbReference type="InterPro" id="IPR055941">
    <property type="entry name" value="DUF7519"/>
</dbReference>
<evidence type="ECO:0000313" key="2">
    <source>
        <dbReference type="EMBL" id="NLV10407.1"/>
    </source>
</evidence>
<feature type="transmembrane region" description="Helical" evidence="1">
    <location>
        <begin position="123"/>
        <end position="141"/>
    </location>
</feature>
<dbReference type="Pfam" id="PF24363">
    <property type="entry name" value="DUF7519"/>
    <property type="match status" value="1"/>
</dbReference>
<keyword evidence="1" id="KW-0812">Transmembrane</keyword>
<dbReference type="GO" id="GO:0016740">
    <property type="term" value="F:transferase activity"/>
    <property type="evidence" value="ECO:0007669"/>
    <property type="project" value="UniProtKB-KW"/>
</dbReference>